<evidence type="ECO:0000259" key="2">
    <source>
        <dbReference type="Pfam" id="PF14344"/>
    </source>
</evidence>
<accession>A0A174TLU3</accession>
<evidence type="ECO:0000256" key="1">
    <source>
        <dbReference type="SAM" id="MobiDB-lite"/>
    </source>
</evidence>
<feature type="domain" description="DUF4397" evidence="2">
    <location>
        <begin position="154"/>
        <end position="239"/>
    </location>
</feature>
<proteinExistence type="predicted"/>
<name>A0A174TLU3_9FIRM</name>
<gene>
    <name evidence="3" type="ORF">ERS852480_04829</name>
</gene>
<evidence type="ECO:0000313" key="3">
    <source>
        <dbReference type="EMBL" id="CUQ09077.1"/>
    </source>
</evidence>
<dbReference type="Pfam" id="PF14344">
    <property type="entry name" value="DUF4397"/>
    <property type="match status" value="1"/>
</dbReference>
<dbReference type="InterPro" id="IPR025510">
    <property type="entry name" value="DUF4397"/>
</dbReference>
<reference evidence="3 4" key="1">
    <citation type="submission" date="2015-09" db="EMBL/GenBank/DDBJ databases">
        <authorList>
            <consortium name="Pathogen Informatics"/>
        </authorList>
    </citation>
    <scope>NUCLEOTIDE SEQUENCE [LARGE SCALE GENOMIC DNA]</scope>
    <source>
        <strain evidence="3 4">2789STDY5834865</strain>
    </source>
</reference>
<feature type="compositionally biased region" description="Acidic residues" evidence="1">
    <location>
        <begin position="49"/>
        <end position="61"/>
    </location>
</feature>
<dbReference type="Proteomes" id="UP000095512">
    <property type="component" value="Unassembled WGS sequence"/>
</dbReference>
<feature type="region of interest" description="Disordered" evidence="1">
    <location>
        <begin position="18"/>
        <end position="129"/>
    </location>
</feature>
<organism evidence="3 4">
    <name type="scientific">Enterocloster clostridioformis</name>
    <dbReference type="NCBI Taxonomy" id="1531"/>
    <lineage>
        <taxon>Bacteria</taxon>
        <taxon>Bacillati</taxon>
        <taxon>Bacillota</taxon>
        <taxon>Clostridia</taxon>
        <taxon>Lachnospirales</taxon>
        <taxon>Lachnospiraceae</taxon>
        <taxon>Enterocloster</taxon>
    </lineage>
</organism>
<protein>
    <recommendedName>
        <fullName evidence="2">DUF4397 domain-containing protein</fullName>
    </recommendedName>
</protein>
<feature type="compositionally biased region" description="Pro residues" evidence="1">
    <location>
        <begin position="96"/>
        <end position="129"/>
    </location>
</feature>
<sequence length="241" mass="27606">MYNDNYYPSMAEDDITSAAAYSEYDSEPYTPDEWLNSQETTPILPLQEDGSDWSDQENDFDMQDRAASPMQAMPRRPMPDRPVAPLPDRPGRPDRPVPPMPDRPVPPMPDRPGRPNRPVPPRPTPPRPVPPVRPDWSWNWGTILPGIVLPLSPARVRFYNAAVRGPIQIYVNNRLVVSNLNFLNYSRIYNVIPGRYRITVYRGNDMRSPLVDTWMSFQQNQDYTVALVGSGSNFQLQTFSF</sequence>
<dbReference type="AlphaFoldDB" id="A0A174TLU3"/>
<dbReference type="RefSeq" id="WP_057572952.1">
    <property type="nucleotide sequence ID" value="NZ_CZAB01000085.1"/>
</dbReference>
<evidence type="ECO:0000313" key="4">
    <source>
        <dbReference type="Proteomes" id="UP000095512"/>
    </source>
</evidence>
<dbReference type="EMBL" id="CZAB01000085">
    <property type="protein sequence ID" value="CUQ09077.1"/>
    <property type="molecule type" value="Genomic_DNA"/>
</dbReference>